<dbReference type="EMBL" id="LNCU01000074">
    <property type="protein sequence ID" value="KWV53924.1"/>
    <property type="molecule type" value="Genomic_DNA"/>
</dbReference>
<protein>
    <recommendedName>
        <fullName evidence="3">histidine kinase</fullName>
        <ecNumber evidence="3">2.7.13.3</ecNumber>
    </recommendedName>
</protein>
<accession>A0A109JS48</accession>
<dbReference type="InterPro" id="IPR003660">
    <property type="entry name" value="HAMP_dom"/>
</dbReference>
<dbReference type="Pfam" id="PF00512">
    <property type="entry name" value="HisKA"/>
    <property type="match status" value="1"/>
</dbReference>
<dbReference type="GO" id="GO:0005886">
    <property type="term" value="C:plasma membrane"/>
    <property type="evidence" value="ECO:0007669"/>
    <property type="project" value="TreeGrafter"/>
</dbReference>
<proteinExistence type="predicted"/>
<dbReference type="SMART" id="SM00387">
    <property type="entry name" value="HATPase_c"/>
    <property type="match status" value="1"/>
</dbReference>
<evidence type="ECO:0000259" key="11">
    <source>
        <dbReference type="PROSITE" id="PS50109"/>
    </source>
</evidence>
<gene>
    <name evidence="13" type="ORF">AS156_07925</name>
</gene>
<dbReference type="InterPro" id="IPR036890">
    <property type="entry name" value="HATPase_C_sf"/>
</dbReference>
<keyword evidence="4" id="KW-0597">Phosphoprotein</keyword>
<dbReference type="PROSITE" id="PS50109">
    <property type="entry name" value="HIS_KIN"/>
    <property type="match status" value="1"/>
</dbReference>
<evidence type="ECO:0000256" key="2">
    <source>
        <dbReference type="ARBA" id="ARBA00004370"/>
    </source>
</evidence>
<dbReference type="PANTHER" id="PTHR45436:SF1">
    <property type="entry name" value="SENSOR PROTEIN QSEC"/>
    <property type="match status" value="1"/>
</dbReference>
<evidence type="ECO:0000313" key="13">
    <source>
        <dbReference type="EMBL" id="KWV53924.1"/>
    </source>
</evidence>
<keyword evidence="5" id="KW-0808">Transferase</keyword>
<feature type="transmembrane region" description="Helical" evidence="10">
    <location>
        <begin position="27"/>
        <end position="49"/>
    </location>
</feature>
<evidence type="ECO:0000256" key="8">
    <source>
        <dbReference type="ARBA" id="ARBA00022989"/>
    </source>
</evidence>
<evidence type="ECO:0000256" key="5">
    <source>
        <dbReference type="ARBA" id="ARBA00022679"/>
    </source>
</evidence>
<dbReference type="PANTHER" id="PTHR45436">
    <property type="entry name" value="SENSOR HISTIDINE KINASE YKOH"/>
    <property type="match status" value="1"/>
</dbReference>
<dbReference type="Gene3D" id="3.30.565.10">
    <property type="entry name" value="Histidine kinase-like ATPase, C-terminal domain"/>
    <property type="match status" value="1"/>
</dbReference>
<dbReference type="EC" id="2.7.13.3" evidence="3"/>
<comment type="catalytic activity">
    <reaction evidence="1">
        <text>ATP + protein L-histidine = ADP + protein N-phospho-L-histidine.</text>
        <dbReference type="EC" id="2.7.13.3"/>
    </reaction>
</comment>
<evidence type="ECO:0000256" key="4">
    <source>
        <dbReference type="ARBA" id="ARBA00022553"/>
    </source>
</evidence>
<dbReference type="CDD" id="cd00082">
    <property type="entry name" value="HisKA"/>
    <property type="match status" value="1"/>
</dbReference>
<evidence type="ECO:0000313" key="14">
    <source>
        <dbReference type="Proteomes" id="UP000057737"/>
    </source>
</evidence>
<dbReference type="Proteomes" id="UP000057737">
    <property type="component" value="Unassembled WGS sequence"/>
</dbReference>
<evidence type="ECO:0000256" key="9">
    <source>
        <dbReference type="ARBA" id="ARBA00023012"/>
    </source>
</evidence>
<reference evidence="13 14" key="1">
    <citation type="submission" date="2015-11" db="EMBL/GenBank/DDBJ databases">
        <title>Draft Genome Sequence of the Strain BR 10303 (Bradyrhizobium sp.) isolated from nodules of Centrolobium paraense.</title>
        <authorList>
            <person name="Zelli J.E."/>
            <person name="Simoes-Araujo J.L."/>
            <person name="Barauna A.C."/>
            <person name="Silva K."/>
        </authorList>
    </citation>
    <scope>NUCLEOTIDE SEQUENCE [LARGE SCALE GENOMIC DNA]</scope>
    <source>
        <strain evidence="13 14">BR 10303</strain>
    </source>
</reference>
<dbReference type="Pfam" id="PF02518">
    <property type="entry name" value="HATPase_c"/>
    <property type="match status" value="1"/>
</dbReference>
<name>A0A109JS48_9BRAD</name>
<feature type="domain" description="HAMP" evidence="12">
    <location>
        <begin position="203"/>
        <end position="254"/>
    </location>
</feature>
<dbReference type="Gene3D" id="1.10.287.130">
    <property type="match status" value="1"/>
</dbReference>
<dbReference type="AlphaFoldDB" id="A0A109JS48"/>
<evidence type="ECO:0000259" key="12">
    <source>
        <dbReference type="PROSITE" id="PS50885"/>
    </source>
</evidence>
<dbReference type="InterPro" id="IPR036097">
    <property type="entry name" value="HisK_dim/P_sf"/>
</dbReference>
<comment type="subcellular location">
    <subcellularLocation>
        <location evidence="2">Membrane</location>
    </subcellularLocation>
</comment>
<dbReference type="SUPFAM" id="SSF47384">
    <property type="entry name" value="Homodimeric domain of signal transducing histidine kinase"/>
    <property type="match status" value="1"/>
</dbReference>
<evidence type="ECO:0000256" key="6">
    <source>
        <dbReference type="ARBA" id="ARBA00022692"/>
    </source>
</evidence>
<dbReference type="Pfam" id="PF08521">
    <property type="entry name" value="2CSK_N"/>
    <property type="match status" value="1"/>
</dbReference>
<dbReference type="SUPFAM" id="SSF55874">
    <property type="entry name" value="ATPase domain of HSP90 chaperone/DNA topoisomerase II/histidine kinase"/>
    <property type="match status" value="1"/>
</dbReference>
<dbReference type="CDD" id="cd00075">
    <property type="entry name" value="HATPase"/>
    <property type="match status" value="1"/>
</dbReference>
<dbReference type="InterPro" id="IPR013727">
    <property type="entry name" value="2CSK_N"/>
</dbReference>
<organism evidence="13 14">
    <name type="scientific">Bradyrhizobium macuxiense</name>
    <dbReference type="NCBI Taxonomy" id="1755647"/>
    <lineage>
        <taxon>Bacteria</taxon>
        <taxon>Pseudomonadati</taxon>
        <taxon>Pseudomonadota</taxon>
        <taxon>Alphaproteobacteria</taxon>
        <taxon>Hyphomicrobiales</taxon>
        <taxon>Nitrobacteraceae</taxon>
        <taxon>Bradyrhizobium</taxon>
    </lineage>
</organism>
<feature type="transmembrane region" description="Helical" evidence="10">
    <location>
        <begin position="183"/>
        <end position="206"/>
    </location>
</feature>
<dbReference type="PROSITE" id="PS50885">
    <property type="entry name" value="HAMP"/>
    <property type="match status" value="1"/>
</dbReference>
<keyword evidence="6 10" id="KW-0812">Transmembrane</keyword>
<keyword evidence="9" id="KW-0902">Two-component regulatory system</keyword>
<dbReference type="InterPro" id="IPR005467">
    <property type="entry name" value="His_kinase_dom"/>
</dbReference>
<sequence length="468" mass="50064">MRRSRFAPCAAWAINLRHFDLRHSLRIRIIAVLSAVLALGAVILGFAGWRSASIAAQQAYDRMLSGGAIQIAENVYVQGGVVTLEPPVSTIAALAAYDLVFYKVVDPRGVVVAGYEDLASEAKPEQTRNGVVIEDGLYQEQPVRIATVAKQIEDPAVGGWVTIVLAQTTEARRALARDLTLKALGVIAAMSALALLATSYAVTFALKPLARIEREIVERRPDDLRPLQTEPPVEVRNLVHAIDDFMRRLSDRITLMQRFIADAAHQIRTPLAALDAQVEILSATPPSRQKAVTVARIRERTSELGRLTGQLLDHAMVIHRADAVAMTPIDLNVLAKGVLAAAVPLSLTREVDIAFVPAEPTPIVNGDAVSLREALGNLIDNALKHGARSKLVVSIGADDGRAWIEVADNGGGFAVPPGDVIRPFAKGPHSIGSGLGLAIAAEVARAHKGEIAISREGGTTRVRLLLAT</sequence>
<evidence type="ECO:0000256" key="3">
    <source>
        <dbReference type="ARBA" id="ARBA00012438"/>
    </source>
</evidence>
<keyword evidence="14" id="KW-1185">Reference proteome</keyword>
<feature type="domain" description="Histidine kinase" evidence="11">
    <location>
        <begin position="262"/>
        <end position="468"/>
    </location>
</feature>
<dbReference type="GO" id="GO:0000155">
    <property type="term" value="F:phosphorelay sensor kinase activity"/>
    <property type="evidence" value="ECO:0007669"/>
    <property type="project" value="InterPro"/>
</dbReference>
<keyword evidence="10" id="KW-0472">Membrane</keyword>
<evidence type="ECO:0000256" key="10">
    <source>
        <dbReference type="SAM" id="Phobius"/>
    </source>
</evidence>
<keyword evidence="7 13" id="KW-0418">Kinase</keyword>
<evidence type="ECO:0000256" key="1">
    <source>
        <dbReference type="ARBA" id="ARBA00000085"/>
    </source>
</evidence>
<keyword evidence="8 10" id="KW-1133">Transmembrane helix</keyword>
<dbReference type="InterPro" id="IPR003594">
    <property type="entry name" value="HATPase_dom"/>
</dbReference>
<evidence type="ECO:0000256" key="7">
    <source>
        <dbReference type="ARBA" id="ARBA00022777"/>
    </source>
</evidence>
<dbReference type="InterPro" id="IPR003661">
    <property type="entry name" value="HisK_dim/P_dom"/>
</dbReference>
<dbReference type="InterPro" id="IPR050428">
    <property type="entry name" value="TCS_sensor_his_kinase"/>
</dbReference>
<comment type="caution">
    <text evidence="13">The sequence shown here is derived from an EMBL/GenBank/DDBJ whole genome shotgun (WGS) entry which is preliminary data.</text>
</comment>
<dbReference type="SMART" id="SM00388">
    <property type="entry name" value="HisKA"/>
    <property type="match status" value="1"/>
</dbReference>